<reference evidence="3 4" key="1">
    <citation type="submission" date="2016-07" db="EMBL/GenBank/DDBJ databases">
        <title>Pervasive Adenine N6-methylation of Active Genes in Fungi.</title>
        <authorList>
            <consortium name="DOE Joint Genome Institute"/>
            <person name="Mondo S.J."/>
            <person name="Dannebaum R.O."/>
            <person name="Kuo R.C."/>
            <person name="Labutti K."/>
            <person name="Haridas S."/>
            <person name="Kuo A."/>
            <person name="Salamov A."/>
            <person name="Ahrendt S.R."/>
            <person name="Lipzen A."/>
            <person name="Sullivan W."/>
            <person name="Andreopoulos W.B."/>
            <person name="Clum A."/>
            <person name="Lindquist E."/>
            <person name="Daum C."/>
            <person name="Ramamoorthy G.K."/>
            <person name="Gryganskyi A."/>
            <person name="Culley D."/>
            <person name="Magnuson J.K."/>
            <person name="James T.Y."/>
            <person name="O'Malley M.A."/>
            <person name="Stajich J.E."/>
            <person name="Spatafora J.W."/>
            <person name="Visel A."/>
            <person name="Grigoriev I.V."/>
        </authorList>
    </citation>
    <scope>NUCLEOTIDE SEQUENCE [LARGE SCALE GENOMIC DNA]</scope>
    <source>
        <strain evidence="3 4">68-887.2</strain>
    </source>
</reference>
<dbReference type="SMR" id="A0A1Y2AL39"/>
<dbReference type="AlphaFoldDB" id="A0A1Y2AL39"/>
<dbReference type="EMBL" id="MCFC01000081">
    <property type="protein sequence ID" value="ORY23273.1"/>
    <property type="molecule type" value="Genomic_DNA"/>
</dbReference>
<dbReference type="OrthoDB" id="2107894at2759"/>
<organism evidence="3 4">
    <name type="scientific">Naematelia encephala</name>
    <dbReference type="NCBI Taxonomy" id="71784"/>
    <lineage>
        <taxon>Eukaryota</taxon>
        <taxon>Fungi</taxon>
        <taxon>Dikarya</taxon>
        <taxon>Basidiomycota</taxon>
        <taxon>Agaricomycotina</taxon>
        <taxon>Tremellomycetes</taxon>
        <taxon>Tremellales</taxon>
        <taxon>Naemateliaceae</taxon>
        <taxon>Naematelia</taxon>
    </lineage>
</organism>
<comment type="caution">
    <text evidence="3">The sequence shown here is derived from an EMBL/GenBank/DDBJ whole genome shotgun (WGS) entry which is preliminary data.</text>
</comment>
<dbReference type="PANTHER" id="PTHR36512">
    <property type="entry name" value="D-AMINOPEPTIDASE"/>
    <property type="match status" value="1"/>
</dbReference>
<dbReference type="InterPro" id="IPR005321">
    <property type="entry name" value="Peptidase_S58_DmpA"/>
</dbReference>
<dbReference type="InParanoid" id="A0A1Y2AL39"/>
<comment type="similarity">
    <text evidence="1">Belongs to the peptidase S58 family.</text>
</comment>
<protein>
    <submittedName>
        <fullName evidence="3">Peptidase family T4</fullName>
    </submittedName>
</protein>
<dbReference type="Proteomes" id="UP000193986">
    <property type="component" value="Unassembled WGS sequence"/>
</dbReference>
<dbReference type="FunFam" id="3.60.70.12:FF:000004">
    <property type="entry name" value="Beta-peptidyl aminopeptidase BapA"/>
    <property type="match status" value="1"/>
</dbReference>
<dbReference type="InterPro" id="IPR016117">
    <property type="entry name" value="ArgJ-like_dom_sf"/>
</dbReference>
<dbReference type="GO" id="GO:0004177">
    <property type="term" value="F:aminopeptidase activity"/>
    <property type="evidence" value="ECO:0007669"/>
    <property type="project" value="TreeGrafter"/>
</dbReference>
<dbReference type="SUPFAM" id="SSF56266">
    <property type="entry name" value="DmpA/ArgJ-like"/>
    <property type="match status" value="1"/>
</dbReference>
<evidence type="ECO:0000313" key="4">
    <source>
        <dbReference type="Proteomes" id="UP000193986"/>
    </source>
</evidence>
<dbReference type="PANTHER" id="PTHR36512:SF3">
    <property type="entry name" value="BLR5678 PROTEIN"/>
    <property type="match status" value="1"/>
</dbReference>
<keyword evidence="4" id="KW-1185">Reference proteome</keyword>
<accession>A0A1Y2AL39</accession>
<feature type="region of interest" description="Disordered" evidence="2">
    <location>
        <begin position="246"/>
        <end position="282"/>
    </location>
</feature>
<evidence type="ECO:0000256" key="2">
    <source>
        <dbReference type="SAM" id="MobiDB-lite"/>
    </source>
</evidence>
<name>A0A1Y2AL39_9TREE</name>
<sequence>MTSHPSPSQRSRIRDVVPSLIIGRHSPGRLNCLTDVPGVLVHTESLRRTTPSIVNTGVTTILPRKEWFHQGCHAAIYAFNGCGEMTGSHWLNESGILFSPIVLTNSFAVGACHTGIFEYAVSKYRNKQGLADWGLLPVVAETYDGYLSDIGAMAIKSDMTVRGIENASHGPVPEGNTGGGTGMMCHRFKGGTGSSSRVLPALNNRENGQPKDINYTVAALVQANYGSKRDLKIGGIPIGRLIMREEEEEEQQQQQQAQQDEKESGRNENTPPTSTSTERKKDGSIIVVLATDAPLHPTQLKRLATRATVGLARVGGWGSNSSGDIFLAFSTAAHIPIKSTSDRWIPTTNDSLDLLDTSTINSLFEAVADCVEEAIYNALTSAEDTQGPGGVTVKALPLDRLRELMKEHYVSVPFV</sequence>
<evidence type="ECO:0000313" key="3">
    <source>
        <dbReference type="EMBL" id="ORY23273.1"/>
    </source>
</evidence>
<evidence type="ECO:0000256" key="1">
    <source>
        <dbReference type="ARBA" id="ARBA00007068"/>
    </source>
</evidence>
<dbReference type="Gene3D" id="3.60.70.12">
    <property type="entry name" value="L-amino peptidase D-ALA esterase/amidase"/>
    <property type="match status" value="1"/>
</dbReference>
<gene>
    <name evidence="3" type="ORF">BCR39DRAFT_549643</name>
</gene>
<feature type="compositionally biased region" description="Polar residues" evidence="2">
    <location>
        <begin position="267"/>
        <end position="276"/>
    </location>
</feature>
<dbReference type="Pfam" id="PF03576">
    <property type="entry name" value="Peptidase_S58"/>
    <property type="match status" value="1"/>
</dbReference>
<proteinExistence type="inferred from homology"/>